<dbReference type="AlphaFoldDB" id="A0AAN7C4N8"/>
<evidence type="ECO:0000256" key="2">
    <source>
        <dbReference type="ARBA" id="ARBA00022723"/>
    </source>
</evidence>
<dbReference type="GO" id="GO:0046872">
    <property type="term" value="F:metal ion binding"/>
    <property type="evidence" value="ECO:0007669"/>
    <property type="project" value="UniProtKB-KW"/>
</dbReference>
<comment type="caution">
    <text evidence="10">The sequence shown here is derived from an EMBL/GenBank/DDBJ whole genome shotgun (WGS) entry which is preliminary data.</text>
</comment>
<evidence type="ECO:0000256" key="5">
    <source>
        <dbReference type="ARBA" id="ARBA00023180"/>
    </source>
</evidence>
<keyword evidence="11" id="KW-1185">Reference proteome</keyword>
<evidence type="ECO:0000256" key="3">
    <source>
        <dbReference type="ARBA" id="ARBA00023008"/>
    </source>
</evidence>
<dbReference type="EMBL" id="MU860277">
    <property type="protein sequence ID" value="KAK4235329.1"/>
    <property type="molecule type" value="Genomic_DNA"/>
</dbReference>
<evidence type="ECO:0000256" key="8">
    <source>
        <dbReference type="SAM" id="SignalP"/>
    </source>
</evidence>
<feature type="compositionally biased region" description="Acidic residues" evidence="7">
    <location>
        <begin position="235"/>
        <end position="278"/>
    </location>
</feature>
<comment type="similarity">
    <text evidence="6">Belongs to the polysaccharide monooxygenase AA13 family.</text>
</comment>
<dbReference type="InterPro" id="IPR004302">
    <property type="entry name" value="Cellulose/chitin-bd_N"/>
</dbReference>
<sequence length="339" mass="34478">MQRIALLSSLLPLVAAHGFVNEPPARRPGSQYRATCGEQPFYQQSSDINGNIQGIQQVVGSGKTDACNLWLCKGFLLEDNRDNVQSYSLGQTIDFKVDIRAPHTGYANVSVVKTSTNTMIGSPLIEFENYASNSGVAANNTAFSVTLPNSLGGDCTTAGDCVLQWFWNAPDIDQTYEACVDFTVSGSGSGSTPTSAASSSAAATSAVATSASVPASSASAVPVTTTSSAPASEATGDEDECPADDGEEDECPADDGEEDGGDAGTGDDEDECPADDGEGETKTTAPVVSAPAVTTTRAPGAAETDAAGGAATSTITQVITSTVTTERLVTVTAPATACN</sequence>
<comment type="cofactor">
    <cofactor evidence="1">
        <name>Cu(2+)</name>
        <dbReference type="ChEBI" id="CHEBI:29036"/>
    </cofactor>
</comment>
<evidence type="ECO:0000256" key="1">
    <source>
        <dbReference type="ARBA" id="ARBA00001973"/>
    </source>
</evidence>
<dbReference type="InterPro" id="IPR052282">
    <property type="entry name" value="Starch-active_LPMO"/>
</dbReference>
<reference evidence="10" key="2">
    <citation type="submission" date="2023-05" db="EMBL/GenBank/DDBJ databases">
        <authorList>
            <consortium name="Lawrence Berkeley National Laboratory"/>
            <person name="Steindorff A."/>
            <person name="Hensen N."/>
            <person name="Bonometti L."/>
            <person name="Westerberg I."/>
            <person name="Brannstrom I.O."/>
            <person name="Guillou S."/>
            <person name="Cros-Aarteil S."/>
            <person name="Calhoun S."/>
            <person name="Haridas S."/>
            <person name="Kuo A."/>
            <person name="Mondo S."/>
            <person name="Pangilinan J."/>
            <person name="Riley R."/>
            <person name="Labutti K."/>
            <person name="Andreopoulos B."/>
            <person name="Lipzen A."/>
            <person name="Chen C."/>
            <person name="Yanf M."/>
            <person name="Daum C."/>
            <person name="Ng V."/>
            <person name="Clum A."/>
            <person name="Ohm R."/>
            <person name="Martin F."/>
            <person name="Silar P."/>
            <person name="Natvig D."/>
            <person name="Lalanne C."/>
            <person name="Gautier V."/>
            <person name="Ament-Velasquez S.L."/>
            <person name="Kruys A."/>
            <person name="Hutchinson M.I."/>
            <person name="Powell A.J."/>
            <person name="Barry K."/>
            <person name="Miller A.N."/>
            <person name="Grigoriev I.V."/>
            <person name="Debuchy R."/>
            <person name="Gladieux P."/>
            <person name="Thoren M.H."/>
            <person name="Johannesson H."/>
        </authorList>
    </citation>
    <scope>NUCLEOTIDE SEQUENCE</scope>
    <source>
        <strain evidence="10">CBS 532.94</strain>
    </source>
</reference>
<evidence type="ECO:0000313" key="11">
    <source>
        <dbReference type="Proteomes" id="UP001303760"/>
    </source>
</evidence>
<organism evidence="10 11">
    <name type="scientific">Achaetomium macrosporum</name>
    <dbReference type="NCBI Taxonomy" id="79813"/>
    <lineage>
        <taxon>Eukaryota</taxon>
        <taxon>Fungi</taxon>
        <taxon>Dikarya</taxon>
        <taxon>Ascomycota</taxon>
        <taxon>Pezizomycotina</taxon>
        <taxon>Sordariomycetes</taxon>
        <taxon>Sordariomycetidae</taxon>
        <taxon>Sordariales</taxon>
        <taxon>Chaetomiaceae</taxon>
        <taxon>Achaetomium</taxon>
    </lineage>
</organism>
<dbReference type="Pfam" id="PF03067">
    <property type="entry name" value="LPMO_10"/>
    <property type="match status" value="1"/>
</dbReference>
<gene>
    <name evidence="10" type="ORF">C8A03DRAFT_17924</name>
</gene>
<keyword evidence="4" id="KW-1015">Disulfide bond</keyword>
<feature type="chain" id="PRO_5042862201" description="Chitin-binding type-4 domain-containing protein" evidence="8">
    <location>
        <begin position="17"/>
        <end position="339"/>
    </location>
</feature>
<feature type="compositionally biased region" description="Low complexity" evidence="7">
    <location>
        <begin position="212"/>
        <end position="234"/>
    </location>
</feature>
<reference evidence="10" key="1">
    <citation type="journal article" date="2023" name="Mol. Phylogenet. Evol.">
        <title>Genome-scale phylogeny and comparative genomics of the fungal order Sordariales.</title>
        <authorList>
            <person name="Hensen N."/>
            <person name="Bonometti L."/>
            <person name="Westerberg I."/>
            <person name="Brannstrom I.O."/>
            <person name="Guillou S."/>
            <person name="Cros-Aarteil S."/>
            <person name="Calhoun S."/>
            <person name="Haridas S."/>
            <person name="Kuo A."/>
            <person name="Mondo S."/>
            <person name="Pangilinan J."/>
            <person name="Riley R."/>
            <person name="LaButti K."/>
            <person name="Andreopoulos B."/>
            <person name="Lipzen A."/>
            <person name="Chen C."/>
            <person name="Yan M."/>
            <person name="Daum C."/>
            <person name="Ng V."/>
            <person name="Clum A."/>
            <person name="Steindorff A."/>
            <person name="Ohm R.A."/>
            <person name="Martin F."/>
            <person name="Silar P."/>
            <person name="Natvig D.O."/>
            <person name="Lalanne C."/>
            <person name="Gautier V."/>
            <person name="Ament-Velasquez S.L."/>
            <person name="Kruys A."/>
            <person name="Hutchinson M.I."/>
            <person name="Powell A.J."/>
            <person name="Barry K."/>
            <person name="Miller A.N."/>
            <person name="Grigoriev I.V."/>
            <person name="Debuchy R."/>
            <person name="Gladieux P."/>
            <person name="Hiltunen Thoren M."/>
            <person name="Johannesson H."/>
        </authorList>
    </citation>
    <scope>NUCLEOTIDE SEQUENCE</scope>
    <source>
        <strain evidence="10">CBS 532.94</strain>
    </source>
</reference>
<dbReference type="Gene3D" id="2.70.50.70">
    <property type="match status" value="1"/>
</dbReference>
<dbReference type="PANTHER" id="PTHR36575:SF2">
    <property type="entry name" value="CHITIN-BINDING TYPE-4 DOMAIN-CONTAINING PROTEIN-RELATED"/>
    <property type="match status" value="1"/>
</dbReference>
<keyword evidence="2" id="KW-0479">Metal-binding</keyword>
<protein>
    <recommendedName>
        <fullName evidence="9">Chitin-binding type-4 domain-containing protein</fullName>
    </recommendedName>
</protein>
<name>A0AAN7C4N8_9PEZI</name>
<evidence type="ECO:0000259" key="9">
    <source>
        <dbReference type="Pfam" id="PF03067"/>
    </source>
</evidence>
<evidence type="ECO:0000256" key="6">
    <source>
        <dbReference type="ARBA" id="ARBA00034311"/>
    </source>
</evidence>
<feature type="region of interest" description="Disordered" evidence="7">
    <location>
        <begin position="212"/>
        <end position="311"/>
    </location>
</feature>
<keyword evidence="8" id="KW-0732">Signal</keyword>
<dbReference type="PANTHER" id="PTHR36575">
    <property type="entry name" value="BINDING PROTEIN, PUTATIVE (AFU_ORTHOLOGUE AFUA_1G14430)-RELATED"/>
    <property type="match status" value="1"/>
</dbReference>
<evidence type="ECO:0000256" key="4">
    <source>
        <dbReference type="ARBA" id="ARBA00023157"/>
    </source>
</evidence>
<feature type="signal peptide" evidence="8">
    <location>
        <begin position="1"/>
        <end position="16"/>
    </location>
</feature>
<dbReference type="Proteomes" id="UP001303760">
    <property type="component" value="Unassembled WGS sequence"/>
</dbReference>
<evidence type="ECO:0000256" key="7">
    <source>
        <dbReference type="SAM" id="MobiDB-lite"/>
    </source>
</evidence>
<feature type="domain" description="Chitin-binding type-4" evidence="9">
    <location>
        <begin position="17"/>
        <end position="182"/>
    </location>
</feature>
<feature type="compositionally biased region" description="Low complexity" evidence="7">
    <location>
        <begin position="296"/>
        <end position="311"/>
    </location>
</feature>
<proteinExistence type="inferred from homology"/>
<keyword evidence="5" id="KW-0325">Glycoprotein</keyword>
<accession>A0AAN7C4N8</accession>
<keyword evidence="3" id="KW-0186">Copper</keyword>
<evidence type="ECO:0000313" key="10">
    <source>
        <dbReference type="EMBL" id="KAK4235329.1"/>
    </source>
</evidence>